<dbReference type="Proteomes" id="UP000309984">
    <property type="component" value="Unassembled WGS sequence"/>
</dbReference>
<name>A0A7I7ZPQ5_9MYCO</name>
<keyword evidence="2" id="KW-1185">Reference proteome</keyword>
<dbReference type="AlphaFoldDB" id="A0A7I7ZPQ5"/>
<evidence type="ECO:0000313" key="2">
    <source>
        <dbReference type="Proteomes" id="UP000309984"/>
    </source>
</evidence>
<sequence length="94" mass="11117">MQRRRAHLQKCPASGKVRFRDQREAVRALQSCDNARQRAAELRAESRRRECRTYYCDDCRGWHTTSQENRPRHLHFDAPRAIANNHVGFVGRRA</sequence>
<comment type="caution">
    <text evidence="1">The sequence shown here is derived from an EMBL/GenBank/DDBJ whole genome shotgun (WGS) entry which is preliminary data.</text>
</comment>
<evidence type="ECO:0000313" key="1">
    <source>
        <dbReference type="EMBL" id="TLH74428.1"/>
    </source>
</evidence>
<gene>
    <name evidence="1" type="ORF">C1S79_02945</name>
</gene>
<proteinExistence type="predicted"/>
<reference evidence="1 2" key="1">
    <citation type="submission" date="2018-01" db="EMBL/GenBank/DDBJ databases">
        <title>Comparative genomics of Mycobacterium mucogenicum and Mycobacterium neoaurum clade members emphasizing tRNA and non-coding RNA.</title>
        <authorList>
            <person name="Behra P.R.K."/>
            <person name="Pettersson B.M.F."/>
            <person name="Das S."/>
            <person name="Dasgupta S."/>
            <person name="Kirsebom L.A."/>
        </authorList>
    </citation>
    <scope>NUCLEOTIDE SEQUENCE [LARGE SCALE GENOMIC DNA]</scope>
    <source>
        <strain evidence="1 2">DSM 45104</strain>
    </source>
</reference>
<protein>
    <submittedName>
        <fullName evidence="1">Uncharacterized protein</fullName>
    </submittedName>
</protein>
<organism evidence="1 2">
    <name type="scientific">Mycolicibacterium phocaicum</name>
    <dbReference type="NCBI Taxonomy" id="319706"/>
    <lineage>
        <taxon>Bacteria</taxon>
        <taxon>Bacillati</taxon>
        <taxon>Actinomycetota</taxon>
        <taxon>Actinomycetes</taxon>
        <taxon>Mycobacteriales</taxon>
        <taxon>Mycobacteriaceae</taxon>
        <taxon>Mycolicibacterium</taxon>
    </lineage>
</organism>
<dbReference type="EMBL" id="POTM01000010">
    <property type="protein sequence ID" value="TLH74428.1"/>
    <property type="molecule type" value="Genomic_DNA"/>
</dbReference>
<accession>A0A7I7ZPQ5</accession>